<dbReference type="NCBIfam" id="TIGR00421">
    <property type="entry name" value="ubiX_pad"/>
    <property type="match status" value="1"/>
</dbReference>
<dbReference type="EC" id="2.5.1.129" evidence="5"/>
<dbReference type="EMBL" id="FNAQ01000003">
    <property type="protein sequence ID" value="SDE05916.1"/>
    <property type="molecule type" value="Genomic_DNA"/>
</dbReference>
<name>A0A1G6ZWB5_9BACT</name>
<keyword evidence="2 5" id="KW-0285">Flavoprotein</keyword>
<comment type="similarity">
    <text evidence="5">Belongs to the UbiX/PAD1 family.</text>
</comment>
<feature type="binding site" evidence="5">
    <location>
        <position position="153"/>
    </location>
    <ligand>
        <name>FMN</name>
        <dbReference type="ChEBI" id="CHEBI:58210"/>
    </ligand>
</feature>
<comment type="catalytic activity">
    <reaction evidence="5">
        <text>dimethylallyl phosphate + FMNH2 = prenylated FMNH2 + phosphate</text>
        <dbReference type="Rhea" id="RHEA:37743"/>
        <dbReference type="ChEBI" id="CHEBI:43474"/>
        <dbReference type="ChEBI" id="CHEBI:57618"/>
        <dbReference type="ChEBI" id="CHEBI:87467"/>
        <dbReference type="ChEBI" id="CHEBI:88052"/>
        <dbReference type="EC" id="2.5.1.129"/>
    </reaction>
</comment>
<feature type="binding site" evidence="5">
    <location>
        <begin position="27"/>
        <end position="29"/>
    </location>
    <ligand>
        <name>FMN</name>
        <dbReference type="ChEBI" id="CHEBI:58210"/>
    </ligand>
</feature>
<accession>A0A1G6ZWB5</accession>
<comment type="caution">
    <text evidence="5">Lacks conserved residue(s) required for the propagation of feature annotation.</text>
</comment>
<dbReference type="GO" id="GO:0106141">
    <property type="term" value="F:flavin prenyltransferase activity"/>
    <property type="evidence" value="ECO:0007669"/>
    <property type="project" value="UniProtKB-EC"/>
</dbReference>
<keyword evidence="1 5" id="KW-0637">Prenyltransferase</keyword>
<feature type="binding site" evidence="5">
    <location>
        <position position="183"/>
    </location>
    <ligand>
        <name>dimethylallyl phosphate</name>
        <dbReference type="ChEBI" id="CHEBI:88052"/>
    </ligand>
</feature>
<dbReference type="Proteomes" id="UP000243205">
    <property type="component" value="Unassembled WGS sequence"/>
</dbReference>
<keyword evidence="8" id="KW-1185">Reference proteome</keyword>
<dbReference type="Gene3D" id="3.40.50.1950">
    <property type="entry name" value="Flavin prenyltransferase-like"/>
    <property type="match status" value="1"/>
</dbReference>
<keyword evidence="4 5" id="KW-0808">Transferase</keyword>
<protein>
    <recommendedName>
        <fullName evidence="5">Flavin prenyltransferase UbiX</fullName>
        <ecNumber evidence="5">2.5.1.129</ecNumber>
    </recommendedName>
</protein>
<gene>
    <name evidence="5" type="primary">ubiX</name>
    <name evidence="7" type="ORF">SAMN05661003_103119</name>
</gene>
<dbReference type="AlphaFoldDB" id="A0A1G6ZWB5"/>
<feature type="domain" description="Flavoprotein" evidence="6">
    <location>
        <begin position="20"/>
        <end position="204"/>
    </location>
</feature>
<dbReference type="InterPro" id="IPR036551">
    <property type="entry name" value="Flavin_trans-like"/>
</dbReference>
<dbReference type="STRING" id="57664.SAMN05661003_103119"/>
<evidence type="ECO:0000313" key="8">
    <source>
        <dbReference type="Proteomes" id="UP000243205"/>
    </source>
</evidence>
<dbReference type="SUPFAM" id="SSF52507">
    <property type="entry name" value="Homo-oligomeric flavin-containing Cys decarboxylases, HFCD"/>
    <property type="match status" value="1"/>
</dbReference>
<evidence type="ECO:0000256" key="1">
    <source>
        <dbReference type="ARBA" id="ARBA00022602"/>
    </source>
</evidence>
<dbReference type="InterPro" id="IPR004507">
    <property type="entry name" value="UbiX-like"/>
</dbReference>
<evidence type="ECO:0000256" key="5">
    <source>
        <dbReference type="HAMAP-Rule" id="MF_01984"/>
    </source>
</evidence>
<evidence type="ECO:0000256" key="3">
    <source>
        <dbReference type="ARBA" id="ARBA00022643"/>
    </source>
</evidence>
<dbReference type="OrthoDB" id="9781577at2"/>
<evidence type="ECO:0000313" key="7">
    <source>
        <dbReference type="EMBL" id="SDE05916.1"/>
    </source>
</evidence>
<sequence>MTALGNQAARRSATSPLSRHVAVALTGASGACYGIELVRQLLAADCRVSLLASRAGRQVVELETGLVWPAEVASWQDAVQAYFATSASRLRCYGADDFCAPVASGSAAADALVVVPASMGCLGRLAAGISSNLIERAADVMLKENRPLLLVPRETPLSRIHLANLLRLAEAGAVIVPAMPAFYTQPRSIDDLIHFVVGKLLDQLGIAHQLFVRWGAAAPTGGNGDSGSCSYVDCD</sequence>
<organism evidence="7 8">
    <name type="scientific">Desulfuromonas thiophila</name>
    <dbReference type="NCBI Taxonomy" id="57664"/>
    <lineage>
        <taxon>Bacteria</taxon>
        <taxon>Pseudomonadati</taxon>
        <taxon>Thermodesulfobacteriota</taxon>
        <taxon>Desulfuromonadia</taxon>
        <taxon>Desulfuromonadales</taxon>
        <taxon>Desulfuromonadaceae</taxon>
        <taxon>Desulfuromonas</taxon>
    </lineage>
</organism>
<evidence type="ECO:0000259" key="6">
    <source>
        <dbReference type="Pfam" id="PF02441"/>
    </source>
</evidence>
<proteinExistence type="inferred from homology"/>
<evidence type="ECO:0000256" key="2">
    <source>
        <dbReference type="ARBA" id="ARBA00022630"/>
    </source>
</evidence>
<keyword evidence="3 5" id="KW-0288">FMN</keyword>
<dbReference type="InterPro" id="IPR003382">
    <property type="entry name" value="Flavoprotein"/>
</dbReference>
<dbReference type="Pfam" id="PF02441">
    <property type="entry name" value="Flavoprotein"/>
    <property type="match status" value="1"/>
</dbReference>
<comment type="function">
    <text evidence="5">Flavin prenyltransferase that catalyzes the synthesis of the prenylated FMN cofactor (prenyl-FMN) for 4-hydroxy-3-polyprenylbenzoic acid decarboxylase UbiD. The prenyltransferase is metal-independent and links a dimethylallyl moiety from dimethylallyl monophosphate (DMAP) to the flavin N5 and C6 atoms of FMN.</text>
</comment>
<dbReference type="HAMAP" id="MF_01984">
    <property type="entry name" value="ubiX_pad"/>
    <property type="match status" value="1"/>
</dbReference>
<reference evidence="8" key="1">
    <citation type="submission" date="2016-10" db="EMBL/GenBank/DDBJ databases">
        <authorList>
            <person name="Varghese N."/>
            <person name="Submissions S."/>
        </authorList>
    </citation>
    <scope>NUCLEOTIDE SEQUENCE [LARGE SCALE GENOMIC DNA]</scope>
    <source>
        <strain evidence="8">DSM 8987</strain>
    </source>
</reference>
<feature type="binding site" evidence="5">
    <location>
        <position position="199"/>
    </location>
    <ligand>
        <name>dimethylallyl phosphate</name>
        <dbReference type="ChEBI" id="CHEBI:88052"/>
    </ligand>
</feature>
<evidence type="ECO:0000256" key="4">
    <source>
        <dbReference type="ARBA" id="ARBA00022679"/>
    </source>
</evidence>
<feature type="binding site" evidence="5">
    <location>
        <position position="53"/>
    </location>
    <ligand>
        <name>FMN</name>
        <dbReference type="ChEBI" id="CHEBI:58210"/>
    </ligand>
</feature>